<proteinExistence type="predicted"/>
<dbReference type="EMBL" id="JADEYS010000023">
    <property type="protein sequence ID" value="MBE9399161.1"/>
    <property type="molecule type" value="Genomic_DNA"/>
</dbReference>
<evidence type="ECO:0000313" key="4">
    <source>
        <dbReference type="Proteomes" id="UP000640333"/>
    </source>
</evidence>
<protein>
    <submittedName>
        <fullName evidence="3">MucB/RseB C-terminal domain-containing protein</fullName>
    </submittedName>
</protein>
<name>A0A8J7K859_9GAMM</name>
<dbReference type="Gene3D" id="1.10.10.880">
    <property type="entry name" value="Anti sigma-E protein RseA, N-terminal domain"/>
    <property type="match status" value="1"/>
</dbReference>
<dbReference type="SUPFAM" id="SSF89069">
    <property type="entry name" value="N-terminal, cytoplasmic domain of anti-sigmaE factor RseA"/>
    <property type="match status" value="1"/>
</dbReference>
<dbReference type="RefSeq" id="WP_193954858.1">
    <property type="nucleotide sequence ID" value="NZ_JADEYS010000023.1"/>
</dbReference>
<dbReference type="InterPro" id="IPR052383">
    <property type="entry name" value="Anti-sigma-E_RseA-like"/>
</dbReference>
<reference evidence="3" key="1">
    <citation type="submission" date="2020-10" db="EMBL/GenBank/DDBJ databases">
        <title>Bacterium isolated from coastal waters sediment.</title>
        <authorList>
            <person name="Chen R.-J."/>
            <person name="Lu D.-C."/>
            <person name="Zhu K.-L."/>
            <person name="Du Z.-J."/>
        </authorList>
    </citation>
    <scope>NUCLEOTIDE SEQUENCE</scope>
    <source>
        <strain evidence="3">N1Y112</strain>
    </source>
</reference>
<organism evidence="3 4">
    <name type="scientific">Pontibacterium sinense</name>
    <dbReference type="NCBI Taxonomy" id="2781979"/>
    <lineage>
        <taxon>Bacteria</taxon>
        <taxon>Pseudomonadati</taxon>
        <taxon>Pseudomonadota</taxon>
        <taxon>Gammaproteobacteria</taxon>
        <taxon>Oceanospirillales</taxon>
        <taxon>Oceanospirillaceae</taxon>
        <taxon>Pontibacterium</taxon>
    </lineage>
</organism>
<dbReference type="CDD" id="cd16328">
    <property type="entry name" value="RseA_N"/>
    <property type="match status" value="1"/>
</dbReference>
<dbReference type="InterPro" id="IPR005572">
    <property type="entry name" value="Anti-sigma_E_RseA_N"/>
</dbReference>
<feature type="domain" description="MucB/RseB C-terminal" evidence="2">
    <location>
        <begin position="188"/>
        <end position="276"/>
    </location>
</feature>
<evidence type="ECO:0000313" key="3">
    <source>
        <dbReference type="EMBL" id="MBE9399161.1"/>
    </source>
</evidence>
<sequence length="281" mass="31090">MTDRSIESVSALMDGEVADFELRRTLDKVAEDSEASERWRRYHIARSAMRGETVTATEIDLSSSVMAALDEEEPLIPEVPATTTEQKTSRTHELFWKPLTSMAVAASVTAAVIFGAQNFGQTAPAQLVDNRPDYVLPGAVNSGDYVRAQLGNRVSLTNNRETTEPEIIRLSQGLSRYINQHKHMLTSQKPVWNAEWLPKGFSNVRHEVMPDAEVMVFSDGRNSFSVCVERLGRESVPQGVAQSDTMVAVAKRMDSHFVTVVGDVPLMIAERIASSVSPKRL</sequence>
<dbReference type="InterPro" id="IPR033436">
    <property type="entry name" value="MucB/RseB_C"/>
</dbReference>
<dbReference type="Pfam" id="PF17188">
    <property type="entry name" value="MucB_RseB_C"/>
    <property type="match status" value="1"/>
</dbReference>
<dbReference type="GO" id="GO:0016989">
    <property type="term" value="F:sigma factor antagonist activity"/>
    <property type="evidence" value="ECO:0007669"/>
    <property type="project" value="InterPro"/>
</dbReference>
<keyword evidence="4" id="KW-1185">Reference proteome</keyword>
<evidence type="ECO:0000259" key="2">
    <source>
        <dbReference type="Pfam" id="PF17188"/>
    </source>
</evidence>
<dbReference type="InterPro" id="IPR036147">
    <property type="entry name" value="Anti-sigma_E_RseA_N_sf"/>
</dbReference>
<dbReference type="PANTHER" id="PTHR38104">
    <property type="match status" value="1"/>
</dbReference>
<dbReference type="Gene3D" id="3.30.200.100">
    <property type="entry name" value="MucB/RseB, C-terminal domain"/>
    <property type="match status" value="1"/>
</dbReference>
<evidence type="ECO:0000259" key="1">
    <source>
        <dbReference type="Pfam" id="PF03872"/>
    </source>
</evidence>
<comment type="caution">
    <text evidence="3">The sequence shown here is derived from an EMBL/GenBank/DDBJ whole genome shotgun (WGS) entry which is preliminary data.</text>
</comment>
<feature type="domain" description="Anti sigma-E protein RseA N-terminal" evidence="1">
    <location>
        <begin position="7"/>
        <end position="90"/>
    </location>
</feature>
<dbReference type="Proteomes" id="UP000640333">
    <property type="component" value="Unassembled WGS sequence"/>
</dbReference>
<dbReference type="InterPro" id="IPR038484">
    <property type="entry name" value="MucB/RseB_C_sf"/>
</dbReference>
<gene>
    <name evidence="3" type="ORF">IOQ59_18015</name>
</gene>
<dbReference type="PANTHER" id="PTHR38104:SF1">
    <property type="entry name" value="ANTI-SIGMA-E FACTOR RSEA"/>
    <property type="match status" value="1"/>
</dbReference>
<dbReference type="Pfam" id="PF03872">
    <property type="entry name" value="RseA_N"/>
    <property type="match status" value="1"/>
</dbReference>
<accession>A0A8J7K859</accession>
<dbReference type="AlphaFoldDB" id="A0A8J7K859"/>